<sequence>MPSQHRESPLQLLRKSHHKPKTMTPETSGFTLNSSNSDLVLTPSEIKSGIILKKILRKNHHKPKIITPDTSDVTLYSSNSDLALTPNAIKSGLTLKKVYNVENLEINKRNSARKAKQGKSKTNDKHQKKKHAEKMQNRDKEKLKRIQEKALERQKLEKLQKLPKNMSKERDSRDNNSRDNKLKRNDSDKSSAGSKPFKESSRPLKETSDQEKTVENRLTHKIWHIMNRGYDQKLERLHGSDSQIKNHIITVIKDYNAKEIKTQNRPRQTQTPKDGVKSCNRTNVIKRRVRKQLWYLAKNAIKNNEHWSTFLAENNIVVDNINIDKFDLSLIDIDALGIENKLLKRTIVIKSFAHQQNPYVSFKVNKRHVDGQLSTGANFALPTQTKRKKVPETVYSLDRVEHYTKRAKSPIAETSDKVDNLRQNYSKVQKLIKEKCIKIKRRKHDLPANIPVQEKCEPKPIGILKMGTQNINNKRTGIHGKFVKKNNYYEMKSKISNNKPDLELRLSTKIWQLMSRDINFPNLDDEKHTGKINVTDEEMRKYIISVIEKYNKKDVKRYNPPMVTQTCKGSLNSTSYYDKHVDQIDKKKAIKSKILAATTFVVIEGGCNGYRPVPPKPRNGRRSKALNIGVKTDDDGRFLRNNKAYEFNENICKIIDDRMLCGYNKNVGVPRSRDTVIKQEGECRTKNGRVECGYEGRPLINPRRPPVWDNPPHGMETVIPSRERGLNDQRPQYTSSRPWVVTRCLEIDDRIVCNRT</sequence>
<feature type="compositionally biased region" description="Basic residues" evidence="1">
    <location>
        <begin position="110"/>
        <end position="119"/>
    </location>
</feature>
<keyword evidence="3" id="KW-1185">Reference proteome</keyword>
<evidence type="ECO:0000313" key="3">
    <source>
        <dbReference type="Proteomes" id="UP001154114"/>
    </source>
</evidence>
<dbReference type="OrthoDB" id="7402074at2759"/>
<proteinExistence type="predicted"/>
<reference evidence="2" key="1">
    <citation type="submission" date="2021-12" db="EMBL/GenBank/DDBJ databases">
        <authorList>
            <person name="King R."/>
        </authorList>
    </citation>
    <scope>NUCLEOTIDE SEQUENCE</scope>
</reference>
<feature type="compositionally biased region" description="Basic and acidic residues" evidence="1">
    <location>
        <begin position="133"/>
        <end position="189"/>
    </location>
</feature>
<name>A0A9P0FRD0_CHRIL</name>
<dbReference type="Proteomes" id="UP001154114">
    <property type="component" value="Chromosome 18"/>
</dbReference>
<protein>
    <submittedName>
        <fullName evidence="2">Uncharacterized protein</fullName>
    </submittedName>
</protein>
<dbReference type="EMBL" id="LR824021">
    <property type="protein sequence ID" value="CAH0590211.1"/>
    <property type="molecule type" value="Genomic_DNA"/>
</dbReference>
<feature type="region of interest" description="Disordered" evidence="1">
    <location>
        <begin position="1"/>
        <end position="37"/>
    </location>
</feature>
<feature type="compositionally biased region" description="Polar residues" evidence="1">
    <location>
        <begin position="24"/>
        <end position="37"/>
    </location>
</feature>
<evidence type="ECO:0000256" key="1">
    <source>
        <dbReference type="SAM" id="MobiDB-lite"/>
    </source>
</evidence>
<dbReference type="AlphaFoldDB" id="A0A9P0FRD0"/>
<accession>A0A9P0FRD0</accession>
<feature type="compositionally biased region" description="Basic and acidic residues" evidence="1">
    <location>
        <begin position="196"/>
        <end position="215"/>
    </location>
</feature>
<gene>
    <name evidence="2" type="ORF">CINC_LOCUS4781</name>
</gene>
<evidence type="ECO:0000313" key="2">
    <source>
        <dbReference type="EMBL" id="CAH0590211.1"/>
    </source>
</evidence>
<feature type="region of interest" description="Disordered" evidence="1">
    <location>
        <begin position="108"/>
        <end position="215"/>
    </location>
</feature>
<organism evidence="2 3">
    <name type="scientific">Chrysodeixis includens</name>
    <name type="common">Soybean looper</name>
    <name type="synonym">Pseudoplusia includens</name>
    <dbReference type="NCBI Taxonomy" id="689277"/>
    <lineage>
        <taxon>Eukaryota</taxon>
        <taxon>Metazoa</taxon>
        <taxon>Ecdysozoa</taxon>
        <taxon>Arthropoda</taxon>
        <taxon>Hexapoda</taxon>
        <taxon>Insecta</taxon>
        <taxon>Pterygota</taxon>
        <taxon>Neoptera</taxon>
        <taxon>Endopterygota</taxon>
        <taxon>Lepidoptera</taxon>
        <taxon>Glossata</taxon>
        <taxon>Ditrysia</taxon>
        <taxon>Noctuoidea</taxon>
        <taxon>Noctuidae</taxon>
        <taxon>Plusiinae</taxon>
        <taxon>Chrysodeixis</taxon>
    </lineage>
</organism>